<keyword evidence="4" id="KW-1185">Reference proteome</keyword>
<dbReference type="AlphaFoldDB" id="A0A7W9ED51"/>
<gene>
    <name evidence="3" type="ORF">FHS49_000580</name>
</gene>
<dbReference type="Gene3D" id="3.40.50.1820">
    <property type="entry name" value="alpha/beta hydrolase"/>
    <property type="match status" value="1"/>
</dbReference>
<feature type="signal peptide" evidence="1">
    <location>
        <begin position="1"/>
        <end position="17"/>
    </location>
</feature>
<organism evidence="3 4">
    <name type="scientific">Sphingobium boeckii</name>
    <dbReference type="NCBI Taxonomy" id="1082345"/>
    <lineage>
        <taxon>Bacteria</taxon>
        <taxon>Pseudomonadati</taxon>
        <taxon>Pseudomonadota</taxon>
        <taxon>Alphaproteobacteria</taxon>
        <taxon>Sphingomonadales</taxon>
        <taxon>Sphingomonadaceae</taxon>
        <taxon>Sphingobium</taxon>
    </lineage>
</organism>
<dbReference type="InterPro" id="IPR029058">
    <property type="entry name" value="AB_hydrolase_fold"/>
</dbReference>
<evidence type="ECO:0000313" key="4">
    <source>
        <dbReference type="Proteomes" id="UP000549617"/>
    </source>
</evidence>
<dbReference type="EMBL" id="JACIJC010000001">
    <property type="protein sequence ID" value="MBB5684589.1"/>
    <property type="molecule type" value="Genomic_DNA"/>
</dbReference>
<dbReference type="SUPFAM" id="SSF53474">
    <property type="entry name" value="alpha/beta-Hydrolases"/>
    <property type="match status" value="1"/>
</dbReference>
<dbReference type="InterPro" id="IPR000073">
    <property type="entry name" value="AB_hydrolase_1"/>
</dbReference>
<sequence length="287" mass="30137">MMIGILAALLTPASAIAKTPFASDRITVTVEGKGSDVILIPGLGSSPRVWQELIAAVPGHRYHLVQLSGFAGQPTDGALNGPVAAPAAEEIARYIEEAGLKAPALIGHSMGGSMAMMVAGRHPGLVSKIMVVDMMPFMGAMFGPPGTTAESIKPMADAMLAQMKAADPAARRKQAEATISGMIRTEAMRPGAIEDSVKSDPDVSARAFHELIVTDLSADIARIAVPTTVLYVAPLGVPISDAQMDAYYAMAFTPLKGAVTKRIPDSAHFIMWDQPARFQSEVKAFLG</sequence>
<feature type="chain" id="PRO_5031105293" evidence="1">
    <location>
        <begin position="18"/>
        <end position="287"/>
    </location>
</feature>
<dbReference type="Pfam" id="PF12697">
    <property type="entry name" value="Abhydrolase_6"/>
    <property type="match status" value="1"/>
</dbReference>
<dbReference type="InterPro" id="IPR050228">
    <property type="entry name" value="Carboxylesterase_BioH"/>
</dbReference>
<dbReference type="PANTHER" id="PTHR43194">
    <property type="entry name" value="HYDROLASE ALPHA/BETA FOLD FAMILY"/>
    <property type="match status" value="1"/>
</dbReference>
<evidence type="ECO:0000256" key="1">
    <source>
        <dbReference type="SAM" id="SignalP"/>
    </source>
</evidence>
<feature type="domain" description="AB hydrolase-1" evidence="2">
    <location>
        <begin position="37"/>
        <end position="278"/>
    </location>
</feature>
<protein>
    <submittedName>
        <fullName evidence="3">Pimeloyl-ACP methyl ester carboxylesterase</fullName>
    </submittedName>
</protein>
<name>A0A7W9ED51_9SPHN</name>
<accession>A0A7W9ED51</accession>
<dbReference type="RefSeq" id="WP_221240344.1">
    <property type="nucleotide sequence ID" value="NZ_JACIJC010000001.1"/>
</dbReference>
<dbReference type="PANTHER" id="PTHR43194:SF5">
    <property type="entry name" value="PIMELOYL-[ACYL-CARRIER PROTEIN] METHYL ESTER ESTERASE"/>
    <property type="match status" value="1"/>
</dbReference>
<comment type="caution">
    <text evidence="3">The sequence shown here is derived from an EMBL/GenBank/DDBJ whole genome shotgun (WGS) entry which is preliminary data.</text>
</comment>
<proteinExistence type="predicted"/>
<reference evidence="3 4" key="1">
    <citation type="submission" date="2020-08" db="EMBL/GenBank/DDBJ databases">
        <title>Genomic Encyclopedia of Type Strains, Phase IV (KMG-IV): sequencing the most valuable type-strain genomes for metagenomic binning, comparative biology and taxonomic classification.</title>
        <authorList>
            <person name="Goeker M."/>
        </authorList>
    </citation>
    <scope>NUCLEOTIDE SEQUENCE [LARGE SCALE GENOMIC DNA]</scope>
    <source>
        <strain evidence="3 4">DSM 25079</strain>
    </source>
</reference>
<evidence type="ECO:0000259" key="2">
    <source>
        <dbReference type="Pfam" id="PF12697"/>
    </source>
</evidence>
<dbReference type="Proteomes" id="UP000549617">
    <property type="component" value="Unassembled WGS sequence"/>
</dbReference>
<evidence type="ECO:0000313" key="3">
    <source>
        <dbReference type="EMBL" id="MBB5684589.1"/>
    </source>
</evidence>
<keyword evidence="1" id="KW-0732">Signal</keyword>